<dbReference type="AlphaFoldDB" id="A0A419F819"/>
<dbReference type="GO" id="GO:0003677">
    <property type="term" value="F:DNA binding"/>
    <property type="evidence" value="ECO:0007669"/>
    <property type="project" value="UniProtKB-UniRule"/>
</dbReference>
<evidence type="ECO:0000259" key="6">
    <source>
        <dbReference type="PROSITE" id="PS50977"/>
    </source>
</evidence>
<accession>A0A419F819</accession>
<dbReference type="Gene3D" id="1.10.357.10">
    <property type="entry name" value="Tetracycline Repressor, domain 2"/>
    <property type="match status" value="1"/>
</dbReference>
<evidence type="ECO:0000256" key="4">
    <source>
        <dbReference type="ARBA" id="ARBA00023163"/>
    </source>
</evidence>
<dbReference type="InterPro" id="IPR036271">
    <property type="entry name" value="Tet_transcr_reg_TetR-rel_C_sf"/>
</dbReference>
<comment type="caution">
    <text evidence="7">The sequence shown here is derived from an EMBL/GenBank/DDBJ whole genome shotgun (WGS) entry which is preliminary data.</text>
</comment>
<dbReference type="PANTHER" id="PTHR43479:SF11">
    <property type="entry name" value="ACREF_ENVCD OPERON REPRESSOR-RELATED"/>
    <property type="match status" value="1"/>
</dbReference>
<evidence type="ECO:0000256" key="2">
    <source>
        <dbReference type="ARBA" id="ARBA00023015"/>
    </source>
</evidence>
<dbReference type="InterPro" id="IPR039538">
    <property type="entry name" value="BetI_C"/>
</dbReference>
<feature type="DNA-binding region" description="H-T-H motif" evidence="5">
    <location>
        <begin position="31"/>
        <end position="50"/>
    </location>
</feature>
<dbReference type="Pfam" id="PF00440">
    <property type="entry name" value="TetR_N"/>
    <property type="match status" value="1"/>
</dbReference>
<reference evidence="7 8" key="1">
    <citation type="journal article" date="2017" name="ISME J.">
        <title>Energy and carbon metabolisms in a deep terrestrial subsurface fluid microbial community.</title>
        <authorList>
            <person name="Momper L."/>
            <person name="Jungbluth S.P."/>
            <person name="Lee M.D."/>
            <person name="Amend J.P."/>
        </authorList>
    </citation>
    <scope>NUCLEOTIDE SEQUENCE [LARGE SCALE GENOMIC DNA]</scope>
    <source>
        <strain evidence="7">SURF_17</strain>
    </source>
</reference>
<dbReference type="SUPFAM" id="SSF46689">
    <property type="entry name" value="Homeodomain-like"/>
    <property type="match status" value="1"/>
</dbReference>
<dbReference type="EMBL" id="QZKI01000013">
    <property type="protein sequence ID" value="RJP74579.1"/>
    <property type="molecule type" value="Genomic_DNA"/>
</dbReference>
<dbReference type="InterPro" id="IPR009057">
    <property type="entry name" value="Homeodomain-like_sf"/>
</dbReference>
<keyword evidence="2" id="KW-0805">Transcription regulation</keyword>
<evidence type="ECO:0000256" key="5">
    <source>
        <dbReference type="PROSITE-ProRule" id="PRU00335"/>
    </source>
</evidence>
<gene>
    <name evidence="7" type="ORF">C4532_01825</name>
</gene>
<dbReference type="SUPFAM" id="SSF48498">
    <property type="entry name" value="Tetracyclin repressor-like, C-terminal domain"/>
    <property type="match status" value="1"/>
</dbReference>
<evidence type="ECO:0000313" key="8">
    <source>
        <dbReference type="Proteomes" id="UP000285961"/>
    </source>
</evidence>
<feature type="domain" description="HTH tetR-type" evidence="6">
    <location>
        <begin position="8"/>
        <end position="68"/>
    </location>
</feature>
<keyword evidence="4" id="KW-0804">Transcription</keyword>
<sequence length="220" mass="25577">MGRKSLARERRAQILDAFFRCVTRDGLDNASIRQVAKEAGVQPSILHHYFKNRDEMIEELVKSIVDELTTRSVAEISRRKKPETRFNKAIEFLFGPHMVNDAHAIFFYDSWAEAKRNERVRGSFKMLYNRFRKAIMDLLMETWKDSGLSPEDMEDLASMIMAIQDGVSLQWDMDPDNVSLKKMSRMTKQLIELYIEDRQCGKAHEKAARLRRTSKPSEAG</sequence>
<dbReference type="Pfam" id="PF13977">
    <property type="entry name" value="TetR_C_6"/>
    <property type="match status" value="1"/>
</dbReference>
<evidence type="ECO:0000313" key="7">
    <source>
        <dbReference type="EMBL" id="RJP74579.1"/>
    </source>
</evidence>
<dbReference type="InterPro" id="IPR050624">
    <property type="entry name" value="HTH-type_Tx_Regulator"/>
</dbReference>
<organism evidence="7 8">
    <name type="scientific">Candidatus Abyssobacteria bacterium SURF_17</name>
    <dbReference type="NCBI Taxonomy" id="2093361"/>
    <lineage>
        <taxon>Bacteria</taxon>
        <taxon>Pseudomonadati</taxon>
        <taxon>Candidatus Hydrogenedentota</taxon>
        <taxon>Candidatus Abyssobacteria</taxon>
    </lineage>
</organism>
<keyword evidence="3 5" id="KW-0238">DNA-binding</keyword>
<name>A0A419F819_9BACT</name>
<dbReference type="PANTHER" id="PTHR43479">
    <property type="entry name" value="ACREF/ENVCD OPERON REPRESSOR-RELATED"/>
    <property type="match status" value="1"/>
</dbReference>
<evidence type="ECO:0000256" key="1">
    <source>
        <dbReference type="ARBA" id="ARBA00022491"/>
    </source>
</evidence>
<evidence type="ECO:0000256" key="3">
    <source>
        <dbReference type="ARBA" id="ARBA00023125"/>
    </source>
</evidence>
<dbReference type="InterPro" id="IPR001647">
    <property type="entry name" value="HTH_TetR"/>
</dbReference>
<proteinExistence type="predicted"/>
<dbReference type="PROSITE" id="PS50977">
    <property type="entry name" value="HTH_TETR_2"/>
    <property type="match status" value="1"/>
</dbReference>
<keyword evidence="1" id="KW-0678">Repressor</keyword>
<protein>
    <submittedName>
        <fullName evidence="7">TetR family transcriptional regulator</fullName>
    </submittedName>
</protein>
<dbReference type="Proteomes" id="UP000285961">
    <property type="component" value="Unassembled WGS sequence"/>
</dbReference>